<comment type="catalytic activity">
    <reaction evidence="7">
        <text>Preferential cleavage: (Ac)2-L-Lys-D-Ala-|-D-Ala. Also transpeptidation of peptidyl-alanyl moieties that are N-acyl substituents of D-alanine.</text>
        <dbReference type="EC" id="3.4.16.4"/>
    </reaction>
</comment>
<keyword evidence="6" id="KW-0511">Multifunctional enzyme</keyword>
<dbReference type="PROSITE" id="PS51178">
    <property type="entry name" value="PASTA"/>
    <property type="match status" value="2"/>
</dbReference>
<dbReference type="Pfam" id="PF03793">
    <property type="entry name" value="PASTA"/>
    <property type="match status" value="2"/>
</dbReference>
<sequence length="846" mass="89178">MAEDDRTFLGATGGLLGFVALSAVAGVLITAAVTPALALAGVAANGSISIFEGLPSALSIGELAEGSNIYATNPDGTDRKLATFYEQNREEVGWDRISQFAKDAAVAVEDPRFYDHGGVDLQGTVRAVAITLFNENDPQGGSSLTQQYVKNVLVQNAVMAAGTEEEKEAAVALAIAPTANRKLKEIRMAIALEKKYSKSEILRGYLNIAHFGGTVYGIEAASKYYFGGVSAKDLTLEQAASLIAIVNNPEKFRLDRAESEKNGAANGYQANHLRRDYILDRMLEHKKITAEQHAAAVAVPVTPVITSPSTGCHEAGGSGFFCDYVYWTIRNDDAFGATPDERIENLRRGGMEIYTTLDLELQVASEAAVNENVPSVDPRFDVGATAVTVQPGTGRVLAMAQNKSFSNDPEILEANGPGWTSLNYNTDIDYGGSSGFQPGSTYKVFTLAEWLNAGHSLRESFDGRKQVFSRWIDSCNGNFTERFDPRNDDGRIASDAVNATKWSVNSGFMAMAAKLDLCKIKQTAEAFGIHRANGDPLQMNPSDVLGTQEVAPLTMAAAFAGIANNGVTCDPIVIDRILDRTGAEIAPPKSNCRQSVTPSVAAAMAYAMRQTFAGGGTAEASNTGFDVPHIGKTGTTDDAKDTWMIGASTTAATAVWVGNVVNDANLRRLDFDSGAAATARHRIWPRIMANADARWGGAAFAEPDSSAFRVVLRDIPDVRGRSLDEARSILEGAGFGVADAGPQDSELPAGQVSSTEPAGTAPQGSVLNVYTSNGALVLLPAVVGLSEKEARAALSAFSVHVSTVPVTGEAQDGRVTASNPPAGTPLRAGSAVEITVGARKPAPPAG</sequence>
<dbReference type="SUPFAM" id="SSF56601">
    <property type="entry name" value="beta-lactamase/transpeptidase-like"/>
    <property type="match status" value="1"/>
</dbReference>
<dbReference type="InterPro" id="IPR001460">
    <property type="entry name" value="PCN-bd_Tpept"/>
</dbReference>
<dbReference type="GO" id="GO:0009002">
    <property type="term" value="F:serine-type D-Ala-D-Ala carboxypeptidase activity"/>
    <property type="evidence" value="ECO:0007669"/>
    <property type="project" value="UniProtKB-EC"/>
</dbReference>
<evidence type="ECO:0000256" key="5">
    <source>
        <dbReference type="ARBA" id="ARBA00022801"/>
    </source>
</evidence>
<dbReference type="InterPro" id="IPR023346">
    <property type="entry name" value="Lysozyme-like_dom_sf"/>
</dbReference>
<dbReference type="Pfam" id="PF00905">
    <property type="entry name" value="Transpeptidase"/>
    <property type="match status" value="1"/>
</dbReference>
<dbReference type="InterPro" id="IPR036950">
    <property type="entry name" value="PBP_transglycosylase"/>
</dbReference>
<evidence type="ECO:0000256" key="4">
    <source>
        <dbReference type="ARBA" id="ARBA00022679"/>
    </source>
</evidence>
<evidence type="ECO:0000256" key="6">
    <source>
        <dbReference type="ARBA" id="ARBA00023268"/>
    </source>
</evidence>
<evidence type="ECO:0000256" key="3">
    <source>
        <dbReference type="ARBA" id="ARBA00022676"/>
    </source>
</evidence>
<evidence type="ECO:0000256" key="1">
    <source>
        <dbReference type="ARBA" id="ARBA00022645"/>
    </source>
</evidence>
<evidence type="ECO:0000259" key="10">
    <source>
        <dbReference type="PROSITE" id="PS51178"/>
    </source>
</evidence>
<feature type="domain" description="PASTA" evidence="10">
    <location>
        <begin position="709"/>
        <end position="773"/>
    </location>
</feature>
<dbReference type="PANTHER" id="PTHR32282">
    <property type="entry name" value="BINDING PROTEIN TRANSPEPTIDASE, PUTATIVE-RELATED"/>
    <property type="match status" value="1"/>
</dbReference>
<keyword evidence="3" id="KW-0328">Glycosyltransferase</keyword>
<dbReference type="PANTHER" id="PTHR32282:SF33">
    <property type="entry name" value="PEPTIDOGLYCAN GLYCOSYLTRANSFERASE"/>
    <property type="match status" value="1"/>
</dbReference>
<evidence type="ECO:0000313" key="12">
    <source>
        <dbReference type="Proteomes" id="UP000058305"/>
    </source>
</evidence>
<reference evidence="12" key="2">
    <citation type="submission" date="2016-01" db="EMBL/GenBank/DDBJ databases">
        <title>First complete genome sequence of a species in the genus Microterricola, an extremophilic cold active enzyme producing strain ERGS5:02 isolated from Sikkim Himalaya.</title>
        <authorList>
            <person name="Kumar R."/>
            <person name="Singh D."/>
            <person name="Swarnkar M.K."/>
        </authorList>
    </citation>
    <scope>NUCLEOTIDE SEQUENCE [LARGE SCALE GENOMIC DNA]</scope>
    <source>
        <strain evidence="12">ERGS5:02</strain>
    </source>
</reference>
<comment type="catalytic activity">
    <reaction evidence="8">
        <text>[GlcNAc-(1-&gt;4)-Mur2Ac(oyl-L-Ala-gamma-D-Glu-L-Lys-D-Ala-D-Ala)](n)-di-trans,octa-cis-undecaprenyl diphosphate + beta-D-GlcNAc-(1-&gt;4)-Mur2Ac(oyl-L-Ala-gamma-D-Glu-L-Lys-D-Ala-D-Ala)-di-trans,octa-cis-undecaprenyl diphosphate = [GlcNAc-(1-&gt;4)-Mur2Ac(oyl-L-Ala-gamma-D-Glu-L-Lys-D-Ala-D-Ala)](n+1)-di-trans,octa-cis-undecaprenyl diphosphate + di-trans,octa-cis-undecaprenyl diphosphate + H(+)</text>
        <dbReference type="Rhea" id="RHEA:23708"/>
        <dbReference type="Rhea" id="RHEA-COMP:9602"/>
        <dbReference type="Rhea" id="RHEA-COMP:9603"/>
        <dbReference type="ChEBI" id="CHEBI:15378"/>
        <dbReference type="ChEBI" id="CHEBI:58405"/>
        <dbReference type="ChEBI" id="CHEBI:60033"/>
        <dbReference type="ChEBI" id="CHEBI:78435"/>
        <dbReference type="EC" id="2.4.99.28"/>
    </reaction>
</comment>
<gene>
    <name evidence="11" type="ORF">AWU67_05890</name>
</gene>
<evidence type="ECO:0000313" key="11">
    <source>
        <dbReference type="EMBL" id="AMB58463.1"/>
    </source>
</evidence>
<dbReference type="GO" id="GO:0030288">
    <property type="term" value="C:outer membrane-bounded periplasmic space"/>
    <property type="evidence" value="ECO:0007669"/>
    <property type="project" value="TreeGrafter"/>
</dbReference>
<evidence type="ECO:0000256" key="8">
    <source>
        <dbReference type="ARBA" id="ARBA00049902"/>
    </source>
</evidence>
<keyword evidence="2" id="KW-0645">Protease</keyword>
<dbReference type="InterPro" id="IPR012338">
    <property type="entry name" value="Beta-lactam/transpept-like"/>
</dbReference>
<dbReference type="GO" id="GO:0006508">
    <property type="term" value="P:proteolysis"/>
    <property type="evidence" value="ECO:0007669"/>
    <property type="project" value="UniProtKB-KW"/>
</dbReference>
<protein>
    <recommendedName>
        <fullName evidence="10">PASTA domain-containing protein</fullName>
    </recommendedName>
</protein>
<dbReference type="KEGG" id="mvd:AWU67_05890"/>
<dbReference type="InterPro" id="IPR050396">
    <property type="entry name" value="Glycosyltr_51/Transpeptidase"/>
</dbReference>
<evidence type="ECO:0000256" key="9">
    <source>
        <dbReference type="SAM" id="MobiDB-lite"/>
    </source>
</evidence>
<dbReference type="RefSeq" id="WP_067227154.1">
    <property type="nucleotide sequence ID" value="NZ_CP014145.1"/>
</dbReference>
<dbReference type="SUPFAM" id="SSF53955">
    <property type="entry name" value="Lysozyme-like"/>
    <property type="match status" value="1"/>
</dbReference>
<organism evidence="11 12">
    <name type="scientific">Microterricola viridarii</name>
    <dbReference type="NCBI Taxonomy" id="412690"/>
    <lineage>
        <taxon>Bacteria</taxon>
        <taxon>Bacillati</taxon>
        <taxon>Actinomycetota</taxon>
        <taxon>Actinomycetes</taxon>
        <taxon>Micrococcales</taxon>
        <taxon>Microbacteriaceae</taxon>
        <taxon>Microterricola</taxon>
    </lineage>
</organism>
<keyword evidence="4" id="KW-0808">Transferase</keyword>
<dbReference type="InterPro" id="IPR001264">
    <property type="entry name" value="Glyco_trans_51"/>
</dbReference>
<feature type="compositionally biased region" description="Polar residues" evidence="9">
    <location>
        <begin position="751"/>
        <end position="761"/>
    </location>
</feature>
<feature type="region of interest" description="Disordered" evidence="9">
    <location>
        <begin position="738"/>
        <end position="761"/>
    </location>
</feature>
<dbReference type="GO" id="GO:0009252">
    <property type="term" value="P:peptidoglycan biosynthetic process"/>
    <property type="evidence" value="ECO:0007669"/>
    <property type="project" value="TreeGrafter"/>
</dbReference>
<evidence type="ECO:0000256" key="2">
    <source>
        <dbReference type="ARBA" id="ARBA00022670"/>
    </source>
</evidence>
<dbReference type="Gene3D" id="3.30.10.20">
    <property type="match status" value="2"/>
</dbReference>
<dbReference type="OrthoDB" id="9766909at2"/>
<name>A0A0X8E1V7_9MICO</name>
<accession>A0A0X8E1V7</accession>
<keyword evidence="12" id="KW-1185">Reference proteome</keyword>
<dbReference type="EMBL" id="CP014145">
    <property type="protein sequence ID" value="AMB58463.1"/>
    <property type="molecule type" value="Genomic_DNA"/>
</dbReference>
<dbReference type="Pfam" id="PF00912">
    <property type="entry name" value="Transgly"/>
    <property type="match status" value="1"/>
</dbReference>
<dbReference type="Gene3D" id="3.40.710.10">
    <property type="entry name" value="DD-peptidase/beta-lactamase superfamily"/>
    <property type="match status" value="1"/>
</dbReference>
<reference evidence="11 12" key="1">
    <citation type="journal article" date="2016" name="J. Biotechnol.">
        <title>First complete genome sequence of a species in the genus Microterricola, an extremophilic cold active enzyme producing bacterial strain ERGS5:02 isolated from Sikkim Himalaya.</title>
        <authorList>
            <person name="Himanshu"/>
            <person name="Swarnkar M.K."/>
            <person name="Singh D."/>
            <person name="Kumar R."/>
        </authorList>
    </citation>
    <scope>NUCLEOTIDE SEQUENCE [LARGE SCALE GENOMIC DNA]</scope>
    <source>
        <strain evidence="11 12">ERGS5:02</strain>
    </source>
</reference>
<dbReference type="GO" id="GO:0008955">
    <property type="term" value="F:peptidoglycan glycosyltransferase activity"/>
    <property type="evidence" value="ECO:0007669"/>
    <property type="project" value="UniProtKB-EC"/>
</dbReference>
<dbReference type="SMART" id="SM00740">
    <property type="entry name" value="PASTA"/>
    <property type="match status" value="2"/>
</dbReference>
<dbReference type="Proteomes" id="UP000058305">
    <property type="component" value="Chromosome"/>
</dbReference>
<dbReference type="Gene3D" id="1.10.3810.10">
    <property type="entry name" value="Biosynthetic peptidoglycan transglycosylase-like"/>
    <property type="match status" value="1"/>
</dbReference>
<proteinExistence type="predicted"/>
<dbReference type="InterPro" id="IPR005543">
    <property type="entry name" value="PASTA_dom"/>
</dbReference>
<feature type="domain" description="PASTA" evidence="10">
    <location>
        <begin position="774"/>
        <end position="838"/>
    </location>
</feature>
<dbReference type="CDD" id="cd06577">
    <property type="entry name" value="PASTA_pknB"/>
    <property type="match status" value="2"/>
</dbReference>
<keyword evidence="1" id="KW-0121">Carboxypeptidase</keyword>
<dbReference type="GO" id="GO:0008658">
    <property type="term" value="F:penicillin binding"/>
    <property type="evidence" value="ECO:0007669"/>
    <property type="project" value="InterPro"/>
</dbReference>
<dbReference type="AlphaFoldDB" id="A0A0X8E1V7"/>
<keyword evidence="5" id="KW-0378">Hydrolase</keyword>
<evidence type="ECO:0000256" key="7">
    <source>
        <dbReference type="ARBA" id="ARBA00034000"/>
    </source>
</evidence>